<dbReference type="InterPro" id="IPR027417">
    <property type="entry name" value="P-loop_NTPase"/>
</dbReference>
<dbReference type="Pfam" id="PF01656">
    <property type="entry name" value="CbiA"/>
    <property type="match status" value="1"/>
</dbReference>
<accession>A0ABS7FJM1</accession>
<dbReference type="Gene3D" id="3.40.50.300">
    <property type="entry name" value="P-loop containing nucleotide triphosphate hydrolases"/>
    <property type="match status" value="1"/>
</dbReference>
<dbReference type="GeneID" id="89687539"/>
<dbReference type="SUPFAM" id="SSF52540">
    <property type="entry name" value="P-loop containing nucleoside triphosphate hydrolases"/>
    <property type="match status" value="1"/>
</dbReference>
<evidence type="ECO:0000313" key="3">
    <source>
        <dbReference type="Proteomes" id="UP000711178"/>
    </source>
</evidence>
<dbReference type="Proteomes" id="UP000711178">
    <property type="component" value="Unassembled WGS sequence"/>
</dbReference>
<dbReference type="InterPro" id="IPR002586">
    <property type="entry name" value="CobQ/CobB/MinD/ParA_Nub-bd_dom"/>
</dbReference>
<gene>
    <name evidence="2" type="ORF">KIF53_21575</name>
</gene>
<keyword evidence="3" id="KW-1185">Reference proteome</keyword>
<sequence length="250" mass="27411">MMNTYTRTAHIVTQGKGGVGKSKAAADLAQALRHLKGRITAYDTDAVNRTLSRTRDLNAVAIELLDEGMQINPRNFDTLMVHLIERDIDAVIDVGSNGFLPLMHYLATSGAIEFLAMNGVRVLLHIIVAGGDELTDTSAGLATMMRLVNAPAVVWLNEHFGPVIKHGKTFEESAIYQEFAPQIFGIVTMPRHDPATTGRDLAEMKERGLTYEEAMAHPQFAGMPGFRILRVWNQIIDSVARATNQEGITA</sequence>
<reference evidence="2 3" key="1">
    <citation type="submission" date="2021-05" db="EMBL/GenBank/DDBJ databases">
        <title>Draft Whole Genome Sequencing Of Biosensor Chromobacterium violaceum Strain CV026 Reveals A Regulatory RNA In Chromobacterium violaceum Phenotype Regulatory Network.</title>
        <authorList>
            <person name="Hong K.W."/>
            <person name="Chan K.G."/>
            <person name="Chang C.-Y."/>
        </authorList>
    </citation>
    <scope>NUCLEOTIDE SEQUENCE [LARGE SCALE GENOMIC DNA]</scope>
    <source>
        <strain evidence="2 3">ATCC 31532</strain>
    </source>
</reference>
<name>A0ABS7FJM1_9NEIS</name>
<protein>
    <submittedName>
        <fullName evidence="2">Conjugal transfer protein TraL</fullName>
    </submittedName>
</protein>
<evidence type="ECO:0000259" key="1">
    <source>
        <dbReference type="Pfam" id="PF01656"/>
    </source>
</evidence>
<dbReference type="RefSeq" id="WP_193603934.1">
    <property type="nucleotide sequence ID" value="NZ_CP142381.1"/>
</dbReference>
<feature type="domain" description="CobQ/CobB/MinD/ParA nucleotide binding" evidence="1">
    <location>
        <begin position="11"/>
        <end position="107"/>
    </location>
</feature>
<dbReference type="EMBL" id="JAHDTB010000038">
    <property type="protein sequence ID" value="MBW8290234.1"/>
    <property type="molecule type" value="Genomic_DNA"/>
</dbReference>
<evidence type="ECO:0000313" key="2">
    <source>
        <dbReference type="EMBL" id="MBW8290234.1"/>
    </source>
</evidence>
<proteinExistence type="predicted"/>
<comment type="caution">
    <text evidence="2">The sequence shown here is derived from an EMBL/GenBank/DDBJ whole genome shotgun (WGS) entry which is preliminary data.</text>
</comment>
<organism evidence="2 3">
    <name type="scientific">Chromobacterium subtsugae</name>
    <dbReference type="NCBI Taxonomy" id="251747"/>
    <lineage>
        <taxon>Bacteria</taxon>
        <taxon>Pseudomonadati</taxon>
        <taxon>Pseudomonadota</taxon>
        <taxon>Betaproteobacteria</taxon>
        <taxon>Neisseriales</taxon>
        <taxon>Chromobacteriaceae</taxon>
        <taxon>Chromobacterium</taxon>
    </lineage>
</organism>